<keyword evidence="6" id="KW-0256">Endoplasmic reticulum</keyword>
<evidence type="ECO:0000256" key="1">
    <source>
        <dbReference type="ARBA" id="ARBA00004389"/>
    </source>
</evidence>
<keyword evidence="8" id="KW-0342">GTP-binding</keyword>
<keyword evidence="10" id="KW-0675">Receptor</keyword>
<feature type="domain" description="AAA+ ATPase" evidence="12">
    <location>
        <begin position="48"/>
        <end position="231"/>
    </location>
</feature>
<dbReference type="OrthoDB" id="41266at2759"/>
<dbReference type="SUPFAM" id="SSF52540">
    <property type="entry name" value="P-loop containing nucleoside triphosphate hydrolases"/>
    <property type="match status" value="1"/>
</dbReference>
<evidence type="ECO:0000256" key="2">
    <source>
        <dbReference type="ARBA" id="ARBA00005619"/>
    </source>
</evidence>
<keyword evidence="4 11" id="KW-0812">Transmembrane</keyword>
<evidence type="ECO:0000256" key="8">
    <source>
        <dbReference type="ARBA" id="ARBA00023134"/>
    </source>
</evidence>
<evidence type="ECO:0000313" key="14">
    <source>
        <dbReference type="Proteomes" id="UP000030752"/>
    </source>
</evidence>
<dbReference type="GeneID" id="19968841"/>
<dbReference type="GO" id="GO:0005789">
    <property type="term" value="C:endoplasmic reticulum membrane"/>
    <property type="evidence" value="ECO:0007669"/>
    <property type="project" value="UniProtKB-SubCell"/>
</dbReference>
<protein>
    <recommendedName>
        <fullName evidence="3">Signal recognition particle receptor subunit beta</fullName>
    </recommendedName>
</protein>
<evidence type="ECO:0000256" key="4">
    <source>
        <dbReference type="ARBA" id="ARBA00022692"/>
    </source>
</evidence>
<dbReference type="AlphaFoldDB" id="W2S2S3"/>
<evidence type="ECO:0000259" key="12">
    <source>
        <dbReference type="SMART" id="SM00382"/>
    </source>
</evidence>
<evidence type="ECO:0000256" key="10">
    <source>
        <dbReference type="ARBA" id="ARBA00023170"/>
    </source>
</evidence>
<comment type="subcellular location">
    <subcellularLocation>
        <location evidence="1">Endoplasmic reticulum membrane</location>
        <topology evidence="1">Single-pass membrane protein</topology>
    </subcellularLocation>
</comment>
<dbReference type="InterPro" id="IPR027417">
    <property type="entry name" value="P-loop_NTPase"/>
</dbReference>
<gene>
    <name evidence="13" type="ORF">HMPREF1541_01502</name>
</gene>
<keyword evidence="14" id="KW-1185">Reference proteome</keyword>
<dbReference type="FunCoup" id="W2S2S3">
    <property type="interactions" value="630"/>
</dbReference>
<name>W2S2S3_CYPE1</name>
<reference evidence="13 14" key="1">
    <citation type="submission" date="2013-03" db="EMBL/GenBank/DDBJ databases">
        <title>The Genome Sequence of Phialophora europaea CBS 101466.</title>
        <authorList>
            <consortium name="The Broad Institute Genomics Platform"/>
            <person name="Cuomo C."/>
            <person name="de Hoog S."/>
            <person name="Gorbushina A."/>
            <person name="Walker B."/>
            <person name="Young S.K."/>
            <person name="Zeng Q."/>
            <person name="Gargeya S."/>
            <person name="Fitzgerald M."/>
            <person name="Haas B."/>
            <person name="Abouelleil A."/>
            <person name="Allen A.W."/>
            <person name="Alvarado L."/>
            <person name="Arachchi H.M."/>
            <person name="Berlin A.M."/>
            <person name="Chapman S.B."/>
            <person name="Gainer-Dewar J."/>
            <person name="Goldberg J."/>
            <person name="Griggs A."/>
            <person name="Gujja S."/>
            <person name="Hansen M."/>
            <person name="Howarth C."/>
            <person name="Imamovic A."/>
            <person name="Ireland A."/>
            <person name="Larimer J."/>
            <person name="McCowan C."/>
            <person name="Murphy C."/>
            <person name="Pearson M."/>
            <person name="Poon T.W."/>
            <person name="Priest M."/>
            <person name="Roberts A."/>
            <person name="Saif S."/>
            <person name="Shea T."/>
            <person name="Sisk P."/>
            <person name="Sykes S."/>
            <person name="Wortman J."/>
            <person name="Nusbaum C."/>
            <person name="Birren B."/>
        </authorList>
    </citation>
    <scope>NUCLEOTIDE SEQUENCE [LARGE SCALE GENOMIC DNA]</scope>
    <source>
        <strain evidence="13 14">CBS 101466</strain>
    </source>
</reference>
<proteinExistence type="inferred from homology"/>
<feature type="transmembrane region" description="Helical" evidence="11">
    <location>
        <begin position="20"/>
        <end position="40"/>
    </location>
</feature>
<dbReference type="VEuPathDB" id="FungiDB:HMPREF1541_01502"/>
<dbReference type="Gene3D" id="3.40.50.300">
    <property type="entry name" value="P-loop containing nucleotide triphosphate hydrolases"/>
    <property type="match status" value="1"/>
</dbReference>
<evidence type="ECO:0000256" key="9">
    <source>
        <dbReference type="ARBA" id="ARBA00023136"/>
    </source>
</evidence>
<evidence type="ECO:0000256" key="6">
    <source>
        <dbReference type="ARBA" id="ARBA00022824"/>
    </source>
</evidence>
<dbReference type="RefSeq" id="XP_008714084.1">
    <property type="nucleotide sequence ID" value="XM_008715862.1"/>
</dbReference>
<organism evidence="13 14">
    <name type="scientific">Cyphellophora europaea (strain CBS 101466)</name>
    <name type="common">Phialophora europaea</name>
    <dbReference type="NCBI Taxonomy" id="1220924"/>
    <lineage>
        <taxon>Eukaryota</taxon>
        <taxon>Fungi</taxon>
        <taxon>Dikarya</taxon>
        <taxon>Ascomycota</taxon>
        <taxon>Pezizomycotina</taxon>
        <taxon>Eurotiomycetes</taxon>
        <taxon>Chaetothyriomycetidae</taxon>
        <taxon>Chaetothyriales</taxon>
        <taxon>Cyphellophoraceae</taxon>
        <taxon>Cyphellophora</taxon>
    </lineage>
</organism>
<dbReference type="Pfam" id="PF09439">
    <property type="entry name" value="SRPRB"/>
    <property type="match status" value="1"/>
</dbReference>
<keyword evidence="5" id="KW-0547">Nucleotide-binding</keyword>
<dbReference type="InParanoid" id="W2S2S3"/>
<sequence length="302" mass="33107">MAWTDPDSWATRLVSGDPWMILLAFLITLTLPVLLHFYYYTSSRRVDFTPTFLLLGPSGSGKTSLLTLLQQHSTSSDSSEAATTRISQIPSTTKLLLPASVPLASNKYRSKNDHALQDAERHRAAYNMIDTPGHGKLREEQALSHLQNQALRGIIFVVDSGALDSTDPAALRDTASYLHDILFTLQSRKTGKGTTKDVHDIPVLVAANKQDLFTALPAGAVRDRLQNEIERVKESRRKGISTVGKEDNEDEEVLGGGGEEKFSFKLMQEEYGIDVDVIGGAVKGEEAGKGVGKWEEWLGGLL</sequence>
<dbReference type="HOGENOM" id="CLU_052538_0_0_1"/>
<evidence type="ECO:0000256" key="3">
    <source>
        <dbReference type="ARBA" id="ARBA00020256"/>
    </source>
</evidence>
<keyword evidence="9 11" id="KW-0472">Membrane</keyword>
<dbReference type="InterPro" id="IPR019009">
    <property type="entry name" value="SRP_receptor_beta_su"/>
</dbReference>
<evidence type="ECO:0000313" key="13">
    <source>
        <dbReference type="EMBL" id="ETN42348.1"/>
    </source>
</evidence>
<keyword evidence="7 11" id="KW-1133">Transmembrane helix</keyword>
<evidence type="ECO:0000256" key="11">
    <source>
        <dbReference type="SAM" id="Phobius"/>
    </source>
</evidence>
<comment type="similarity">
    <text evidence="2">Belongs to the SRP receptor beta subunit family.</text>
</comment>
<dbReference type="EMBL" id="KB822718">
    <property type="protein sequence ID" value="ETN42348.1"/>
    <property type="molecule type" value="Genomic_DNA"/>
</dbReference>
<dbReference type="SMART" id="SM00382">
    <property type="entry name" value="AAA"/>
    <property type="match status" value="1"/>
</dbReference>
<evidence type="ECO:0000256" key="5">
    <source>
        <dbReference type="ARBA" id="ARBA00022741"/>
    </source>
</evidence>
<dbReference type="eggNOG" id="KOG0090">
    <property type="taxonomic scope" value="Eukaryota"/>
</dbReference>
<dbReference type="CDD" id="cd04105">
    <property type="entry name" value="SR_beta"/>
    <property type="match status" value="1"/>
</dbReference>
<dbReference type="Proteomes" id="UP000030752">
    <property type="component" value="Unassembled WGS sequence"/>
</dbReference>
<accession>W2S2S3</accession>
<dbReference type="STRING" id="1220924.W2S2S3"/>
<dbReference type="GO" id="GO:0005525">
    <property type="term" value="F:GTP binding"/>
    <property type="evidence" value="ECO:0007669"/>
    <property type="project" value="UniProtKB-KW"/>
</dbReference>
<dbReference type="InterPro" id="IPR003593">
    <property type="entry name" value="AAA+_ATPase"/>
</dbReference>
<evidence type="ECO:0000256" key="7">
    <source>
        <dbReference type="ARBA" id="ARBA00022989"/>
    </source>
</evidence>